<evidence type="ECO:0000313" key="2">
    <source>
        <dbReference type="EMBL" id="GCC40873.1"/>
    </source>
</evidence>
<reference evidence="2 3" key="1">
    <citation type="journal article" date="2018" name="Nat. Ecol. Evol.">
        <title>Shark genomes provide insights into elasmobranch evolution and the origin of vertebrates.</title>
        <authorList>
            <person name="Hara Y"/>
            <person name="Yamaguchi K"/>
            <person name="Onimaru K"/>
            <person name="Kadota M"/>
            <person name="Koyanagi M"/>
            <person name="Keeley SD"/>
            <person name="Tatsumi K"/>
            <person name="Tanaka K"/>
            <person name="Motone F"/>
            <person name="Kageyama Y"/>
            <person name="Nozu R"/>
            <person name="Adachi N"/>
            <person name="Nishimura O"/>
            <person name="Nakagawa R"/>
            <person name="Tanegashima C"/>
            <person name="Kiyatake I"/>
            <person name="Matsumoto R"/>
            <person name="Murakumo K"/>
            <person name="Nishida K"/>
            <person name="Terakita A"/>
            <person name="Kuratani S"/>
            <person name="Sato K"/>
            <person name="Hyodo S Kuraku.S."/>
        </authorList>
    </citation>
    <scope>NUCLEOTIDE SEQUENCE [LARGE SCALE GENOMIC DNA]</scope>
</reference>
<proteinExistence type="predicted"/>
<feature type="compositionally biased region" description="Basic and acidic residues" evidence="1">
    <location>
        <begin position="14"/>
        <end position="33"/>
    </location>
</feature>
<feature type="compositionally biased region" description="Basic residues" evidence="1">
    <location>
        <begin position="138"/>
        <end position="148"/>
    </location>
</feature>
<comment type="caution">
    <text evidence="2">The sequence shown here is derived from an EMBL/GenBank/DDBJ whole genome shotgun (WGS) entry which is preliminary data.</text>
</comment>
<protein>
    <submittedName>
        <fullName evidence="2">Uncharacterized protein</fullName>
    </submittedName>
</protein>
<dbReference type="Proteomes" id="UP000287033">
    <property type="component" value="Unassembled WGS sequence"/>
</dbReference>
<gene>
    <name evidence="2" type="ORF">chiPu_0024848</name>
</gene>
<organism evidence="2 3">
    <name type="scientific">Chiloscyllium punctatum</name>
    <name type="common">Brownbanded bambooshark</name>
    <name type="synonym">Hemiscyllium punctatum</name>
    <dbReference type="NCBI Taxonomy" id="137246"/>
    <lineage>
        <taxon>Eukaryota</taxon>
        <taxon>Metazoa</taxon>
        <taxon>Chordata</taxon>
        <taxon>Craniata</taxon>
        <taxon>Vertebrata</taxon>
        <taxon>Chondrichthyes</taxon>
        <taxon>Elasmobranchii</taxon>
        <taxon>Galeomorphii</taxon>
        <taxon>Galeoidea</taxon>
        <taxon>Orectolobiformes</taxon>
        <taxon>Hemiscylliidae</taxon>
        <taxon>Chiloscyllium</taxon>
    </lineage>
</organism>
<evidence type="ECO:0000313" key="3">
    <source>
        <dbReference type="Proteomes" id="UP000287033"/>
    </source>
</evidence>
<dbReference type="EMBL" id="BEZZ01047293">
    <property type="protein sequence ID" value="GCC40873.1"/>
    <property type="molecule type" value="Genomic_DNA"/>
</dbReference>
<dbReference type="AlphaFoldDB" id="A0A401TE12"/>
<evidence type="ECO:0000256" key="1">
    <source>
        <dbReference type="SAM" id="MobiDB-lite"/>
    </source>
</evidence>
<accession>A0A401TE12</accession>
<name>A0A401TE12_CHIPU</name>
<feature type="compositionally biased region" description="Basic and acidic residues" evidence="1">
    <location>
        <begin position="43"/>
        <end position="52"/>
    </location>
</feature>
<feature type="region of interest" description="Disordered" evidence="1">
    <location>
        <begin position="105"/>
        <end position="148"/>
    </location>
</feature>
<sequence>MNQKGVQKGMRLYELQRDTEEPAGECEGRDPERTGISQSMKTGRSDWGRERSSGLGTRRLANFFLKRSPSASGEEKKETGADWPAITNLWTAKPLPFQPEQALTAAESARSLPRPGQGVTAAESARPLPRPGQGLKVSARRPPARRTRAPLSAMAITDVAVDYVTALTNQVPLPCSCSITQSARGLDFDS</sequence>
<keyword evidence="3" id="KW-1185">Reference proteome</keyword>
<feature type="region of interest" description="Disordered" evidence="1">
    <location>
        <begin position="1"/>
        <end position="53"/>
    </location>
</feature>